<dbReference type="RefSeq" id="WP_055707080.1">
    <property type="nucleotide sequence ID" value="NZ_JBPJFI010000003.1"/>
</dbReference>
<evidence type="ECO:0000256" key="7">
    <source>
        <dbReference type="SAM" id="Phobius"/>
    </source>
</evidence>
<keyword evidence="9" id="KW-1185">Reference proteome</keyword>
<feature type="transmembrane region" description="Helical" evidence="7">
    <location>
        <begin position="159"/>
        <end position="181"/>
    </location>
</feature>
<feature type="transmembrane region" description="Helical" evidence="7">
    <location>
        <begin position="299"/>
        <end position="319"/>
    </location>
</feature>
<feature type="transmembrane region" description="Helical" evidence="7">
    <location>
        <begin position="227"/>
        <end position="245"/>
    </location>
</feature>
<dbReference type="PANTHER" id="PTHR43141:SF4">
    <property type="entry name" value="CYTOCHROME BD2 SUBUNIT II"/>
    <property type="match status" value="1"/>
</dbReference>
<dbReference type="PANTHER" id="PTHR43141">
    <property type="entry name" value="CYTOCHROME BD2 SUBUNIT II"/>
    <property type="match status" value="1"/>
</dbReference>
<comment type="caution">
    <text evidence="8">The sequence shown here is derived from an EMBL/GenBank/DDBJ whole genome shotgun (WGS) entry which is preliminary data.</text>
</comment>
<feature type="transmembrane region" description="Helical" evidence="7">
    <location>
        <begin position="193"/>
        <end position="215"/>
    </location>
</feature>
<organism evidence="8 9">
    <name type="scientific">Streptomyces puniciscabiei</name>
    <dbReference type="NCBI Taxonomy" id="164348"/>
    <lineage>
        <taxon>Bacteria</taxon>
        <taxon>Bacillati</taxon>
        <taxon>Actinomycetota</taxon>
        <taxon>Actinomycetes</taxon>
        <taxon>Kitasatosporales</taxon>
        <taxon>Streptomycetaceae</taxon>
        <taxon>Streptomyces</taxon>
    </lineage>
</organism>
<feature type="transmembrane region" description="Helical" evidence="7">
    <location>
        <begin position="78"/>
        <end position="102"/>
    </location>
</feature>
<gene>
    <name evidence="8" type="ORF">FB563_8225</name>
</gene>
<evidence type="ECO:0000256" key="4">
    <source>
        <dbReference type="ARBA" id="ARBA00022692"/>
    </source>
</evidence>
<dbReference type="GO" id="GO:0019646">
    <property type="term" value="P:aerobic electron transport chain"/>
    <property type="evidence" value="ECO:0007669"/>
    <property type="project" value="TreeGrafter"/>
</dbReference>
<feature type="transmembrane region" description="Helical" evidence="7">
    <location>
        <begin position="114"/>
        <end position="139"/>
    </location>
</feature>
<keyword evidence="3" id="KW-1003">Cell membrane</keyword>
<dbReference type="EMBL" id="VFNX01000007">
    <property type="protein sequence ID" value="TQK79232.1"/>
    <property type="molecule type" value="Genomic_DNA"/>
</dbReference>
<keyword evidence="4 7" id="KW-0812">Transmembrane</keyword>
<dbReference type="Pfam" id="PF02322">
    <property type="entry name" value="Cyt_bd_oxida_II"/>
    <property type="match status" value="1"/>
</dbReference>
<dbReference type="GO" id="GO:0070069">
    <property type="term" value="C:cytochrome complex"/>
    <property type="evidence" value="ECO:0007669"/>
    <property type="project" value="TreeGrafter"/>
</dbReference>
<dbReference type="GO" id="GO:0005886">
    <property type="term" value="C:plasma membrane"/>
    <property type="evidence" value="ECO:0007669"/>
    <property type="project" value="UniProtKB-SubCell"/>
</dbReference>
<name>A0A542SXA0_9ACTN</name>
<dbReference type="GO" id="GO:0009055">
    <property type="term" value="F:electron transfer activity"/>
    <property type="evidence" value="ECO:0007669"/>
    <property type="project" value="TreeGrafter"/>
</dbReference>
<dbReference type="GO" id="GO:0016682">
    <property type="term" value="F:oxidoreductase activity, acting on diphenols and related substances as donors, oxygen as acceptor"/>
    <property type="evidence" value="ECO:0007669"/>
    <property type="project" value="TreeGrafter"/>
</dbReference>
<dbReference type="Proteomes" id="UP000318103">
    <property type="component" value="Unassembled WGS sequence"/>
</dbReference>
<sequence length="340" mass="34605">MSYPTLWTIGFIALFAGYLTLAGTNYGVGSTLLFTARGDRERRQVLGGLGPFLLVNESWLLVSLGILVGTVPGLESQLLVGAAPFALLAMTGSLVLISAVMLRSRHPETGVRRRWDGVICAAGVAAAFGWGAFLVAVAGSLDLDGSGHVLGSGAAFTPYALLGGVSAVALLGAHGCAFTAARTTGAVAARATVLARRLCGVGCLLVVLTGLASWAGGHTGGAALHRPALALLLLALAVLALPTAVRALSAGQPWRAYAATAVAVGLAPVAVFAAKYPYLATPARSGVRAVAVQDLAADSTALALITWTAGPVLVLVIAVQLRMWWLLRAPAARSTAPAFH</sequence>
<dbReference type="InterPro" id="IPR003317">
    <property type="entry name" value="Cyt-d_oxidase_su2"/>
</dbReference>
<keyword evidence="5 7" id="KW-1133">Transmembrane helix</keyword>
<evidence type="ECO:0000256" key="6">
    <source>
        <dbReference type="ARBA" id="ARBA00023136"/>
    </source>
</evidence>
<feature type="transmembrane region" description="Helical" evidence="7">
    <location>
        <begin position="257"/>
        <end position="279"/>
    </location>
</feature>
<comment type="similarity">
    <text evidence="2">Belongs to the cytochrome ubiquinol oxidase subunit 2 family.</text>
</comment>
<evidence type="ECO:0000256" key="1">
    <source>
        <dbReference type="ARBA" id="ARBA00004651"/>
    </source>
</evidence>
<evidence type="ECO:0000313" key="9">
    <source>
        <dbReference type="Proteomes" id="UP000318103"/>
    </source>
</evidence>
<dbReference type="AlphaFoldDB" id="A0A542SXA0"/>
<comment type="subcellular location">
    <subcellularLocation>
        <location evidence="1">Cell membrane</location>
        <topology evidence="1">Multi-pass membrane protein</topology>
    </subcellularLocation>
</comment>
<feature type="transmembrane region" description="Helical" evidence="7">
    <location>
        <begin position="6"/>
        <end position="28"/>
    </location>
</feature>
<evidence type="ECO:0000256" key="5">
    <source>
        <dbReference type="ARBA" id="ARBA00022989"/>
    </source>
</evidence>
<protein>
    <submittedName>
        <fullName evidence="8">Cytochrome d ubiquinol oxidase subunit II</fullName>
    </submittedName>
</protein>
<proteinExistence type="inferred from homology"/>
<accession>A0A542SXA0</accession>
<keyword evidence="6 7" id="KW-0472">Membrane</keyword>
<evidence type="ECO:0000313" key="8">
    <source>
        <dbReference type="EMBL" id="TQK79232.1"/>
    </source>
</evidence>
<evidence type="ECO:0000256" key="3">
    <source>
        <dbReference type="ARBA" id="ARBA00022475"/>
    </source>
</evidence>
<feature type="transmembrane region" description="Helical" evidence="7">
    <location>
        <begin position="49"/>
        <end position="72"/>
    </location>
</feature>
<reference evidence="8 9" key="1">
    <citation type="submission" date="2019-06" db="EMBL/GenBank/DDBJ databases">
        <title>Sequencing the genomes of 1000 actinobacteria strains.</title>
        <authorList>
            <person name="Klenk H.-P."/>
        </authorList>
    </citation>
    <scope>NUCLEOTIDE SEQUENCE [LARGE SCALE GENOMIC DNA]</scope>
    <source>
        <strain evidence="8 9">DSM 41929</strain>
    </source>
</reference>
<evidence type="ECO:0000256" key="2">
    <source>
        <dbReference type="ARBA" id="ARBA00007543"/>
    </source>
</evidence>